<dbReference type="FunFam" id="3.90.79.10:FF:000027">
    <property type="entry name" value="nucleoside diphosphate-linked moiety X motif 6"/>
    <property type="match status" value="1"/>
</dbReference>
<dbReference type="GO" id="GO:0005634">
    <property type="term" value="C:nucleus"/>
    <property type="evidence" value="ECO:0007669"/>
    <property type="project" value="UniProtKB-SubCell"/>
</dbReference>
<evidence type="ECO:0000256" key="8">
    <source>
        <dbReference type="ARBA" id="ARBA00057091"/>
    </source>
</evidence>
<keyword evidence="4" id="KW-0963">Cytoplasm</keyword>
<dbReference type="GO" id="GO:0047631">
    <property type="term" value="F:ADP-ribose diphosphatase activity"/>
    <property type="evidence" value="ECO:0007669"/>
    <property type="project" value="TreeGrafter"/>
</dbReference>
<proteinExistence type="predicted"/>
<dbReference type="PROSITE" id="PS00893">
    <property type="entry name" value="NUDIX_BOX"/>
    <property type="match status" value="1"/>
</dbReference>
<dbReference type="InterPro" id="IPR020084">
    <property type="entry name" value="NUDIX_hydrolase_CS"/>
</dbReference>
<accession>A0AAN8J9B0</accession>
<reference evidence="11 12" key="1">
    <citation type="submission" date="2024-01" db="EMBL/GenBank/DDBJ databases">
        <title>The genome of the rayed Mediterranean limpet Patella caerulea (Linnaeus, 1758).</title>
        <authorList>
            <person name="Anh-Thu Weber A."/>
            <person name="Halstead-Nussloch G."/>
        </authorList>
    </citation>
    <scope>NUCLEOTIDE SEQUENCE [LARGE SCALE GENOMIC DNA]</scope>
    <source>
        <strain evidence="11">AATW-2023a</strain>
        <tissue evidence="11">Whole specimen</tissue>
    </source>
</reference>
<keyword evidence="7" id="KW-0539">Nucleus</keyword>
<comment type="function">
    <text evidence="8">May contribute to the regulation of cell proliferation.</text>
</comment>
<dbReference type="PANTHER" id="PTHR13994:SF46">
    <property type="entry name" value="NUCLEOSIDE DIPHOSPHATE-LINKED MOIETY X MOTIF 6"/>
    <property type="match status" value="1"/>
</dbReference>
<dbReference type="Gene3D" id="3.90.79.10">
    <property type="entry name" value="Nucleoside Triphosphate Pyrophosphohydrolase"/>
    <property type="match status" value="1"/>
</dbReference>
<comment type="caution">
    <text evidence="11">The sequence shown here is derived from an EMBL/GenBank/DDBJ whole genome shotgun (WGS) entry which is preliminary data.</text>
</comment>
<keyword evidence="6" id="KW-0496">Mitochondrion</keyword>
<evidence type="ECO:0000256" key="4">
    <source>
        <dbReference type="ARBA" id="ARBA00022490"/>
    </source>
</evidence>
<protein>
    <recommendedName>
        <fullName evidence="9">Nucleoside diphosphate-linked moiety X motif 6</fullName>
    </recommendedName>
</protein>
<keyword evidence="5" id="KW-0378">Hydrolase</keyword>
<evidence type="ECO:0000256" key="2">
    <source>
        <dbReference type="ARBA" id="ARBA00004173"/>
    </source>
</evidence>
<gene>
    <name evidence="11" type="ORF">SNE40_016860</name>
</gene>
<dbReference type="PRINTS" id="PR01356">
    <property type="entry name" value="GFGPROTEIN"/>
</dbReference>
<comment type="subcellular location">
    <subcellularLocation>
        <location evidence="3">Cytoplasm</location>
    </subcellularLocation>
    <subcellularLocation>
        <location evidence="2">Mitochondrion</location>
    </subcellularLocation>
    <subcellularLocation>
        <location evidence="1">Nucleus</location>
    </subcellularLocation>
</comment>
<dbReference type="InterPro" id="IPR000086">
    <property type="entry name" value="NUDIX_hydrolase_dom"/>
</dbReference>
<dbReference type="GO" id="GO:0035529">
    <property type="term" value="F:NADH pyrophosphatase activity"/>
    <property type="evidence" value="ECO:0007669"/>
    <property type="project" value="TreeGrafter"/>
</dbReference>
<dbReference type="AlphaFoldDB" id="A0AAN8J9B0"/>
<dbReference type="Gene3D" id="4.10.80.100">
    <property type="match status" value="1"/>
</dbReference>
<evidence type="ECO:0000256" key="1">
    <source>
        <dbReference type="ARBA" id="ARBA00004123"/>
    </source>
</evidence>
<dbReference type="GO" id="GO:0005739">
    <property type="term" value="C:mitochondrion"/>
    <property type="evidence" value="ECO:0007669"/>
    <property type="project" value="UniProtKB-SubCell"/>
</dbReference>
<organism evidence="11 12">
    <name type="scientific">Patella caerulea</name>
    <name type="common">Rayed Mediterranean limpet</name>
    <dbReference type="NCBI Taxonomy" id="87958"/>
    <lineage>
        <taxon>Eukaryota</taxon>
        <taxon>Metazoa</taxon>
        <taxon>Spiralia</taxon>
        <taxon>Lophotrochozoa</taxon>
        <taxon>Mollusca</taxon>
        <taxon>Gastropoda</taxon>
        <taxon>Patellogastropoda</taxon>
        <taxon>Patelloidea</taxon>
        <taxon>Patellidae</taxon>
        <taxon>Patella</taxon>
    </lineage>
</organism>
<dbReference type="SUPFAM" id="SSF55811">
    <property type="entry name" value="Nudix"/>
    <property type="match status" value="1"/>
</dbReference>
<feature type="domain" description="Nudix hydrolase" evidence="10">
    <location>
        <begin position="19"/>
        <end position="149"/>
    </location>
</feature>
<evidence type="ECO:0000256" key="9">
    <source>
        <dbReference type="ARBA" id="ARBA00068898"/>
    </source>
</evidence>
<evidence type="ECO:0000256" key="6">
    <source>
        <dbReference type="ARBA" id="ARBA00023128"/>
    </source>
</evidence>
<evidence type="ECO:0000259" key="10">
    <source>
        <dbReference type="PROSITE" id="PS51462"/>
    </source>
</evidence>
<sequence length="190" mass="21875">MLKLWLQTHREDPTPLFATHQVGVSGFVLNEESNEVLVVQDKNRPYTLWKFPGGLSNLGEDIGDTAVREVFEETGIKCEFKSILSFRQQHQHPGAFGRSDFYVICRLKPLTLSINACSDEIRQCKWMHISDIKQEVESSSLTKRLADMMEFGLANGFDKIDIHCEEMKSVYKGLKFKLYHRPFSLQKSTD</sequence>
<evidence type="ECO:0000256" key="3">
    <source>
        <dbReference type="ARBA" id="ARBA00004496"/>
    </source>
</evidence>
<keyword evidence="12" id="KW-1185">Reference proteome</keyword>
<dbReference type="PROSITE" id="PS51462">
    <property type="entry name" value="NUDIX"/>
    <property type="match status" value="1"/>
</dbReference>
<dbReference type="Proteomes" id="UP001347796">
    <property type="component" value="Unassembled WGS sequence"/>
</dbReference>
<evidence type="ECO:0000256" key="5">
    <source>
        <dbReference type="ARBA" id="ARBA00022801"/>
    </source>
</evidence>
<dbReference type="InterPro" id="IPR003293">
    <property type="entry name" value="Nudix_hydrolase6-like"/>
</dbReference>
<evidence type="ECO:0000313" key="12">
    <source>
        <dbReference type="Proteomes" id="UP001347796"/>
    </source>
</evidence>
<evidence type="ECO:0000313" key="11">
    <source>
        <dbReference type="EMBL" id="KAK6173402.1"/>
    </source>
</evidence>
<dbReference type="InterPro" id="IPR015797">
    <property type="entry name" value="NUDIX_hydrolase-like_dom_sf"/>
</dbReference>
<dbReference type="PANTHER" id="PTHR13994">
    <property type="entry name" value="NUDIX HYDROLASE RELATED"/>
    <property type="match status" value="1"/>
</dbReference>
<dbReference type="GO" id="GO:0051287">
    <property type="term" value="F:NAD binding"/>
    <property type="evidence" value="ECO:0007669"/>
    <property type="project" value="TreeGrafter"/>
</dbReference>
<evidence type="ECO:0000256" key="7">
    <source>
        <dbReference type="ARBA" id="ARBA00023242"/>
    </source>
</evidence>
<dbReference type="EMBL" id="JAZGQO010000011">
    <property type="protein sequence ID" value="KAK6173402.1"/>
    <property type="molecule type" value="Genomic_DNA"/>
</dbReference>
<name>A0AAN8J9B0_PATCE</name>
<dbReference type="Pfam" id="PF00293">
    <property type="entry name" value="NUDIX"/>
    <property type="match status" value="1"/>
</dbReference>
<dbReference type="CDD" id="cd04670">
    <property type="entry name" value="NUDIX_ASFGF2_Nudt6"/>
    <property type="match status" value="1"/>
</dbReference>